<dbReference type="SUPFAM" id="SSF54427">
    <property type="entry name" value="NTF2-like"/>
    <property type="match status" value="1"/>
</dbReference>
<proteinExistence type="predicted"/>
<dbReference type="RefSeq" id="WP_089898075.1">
    <property type="nucleotide sequence ID" value="NZ_FOCI01000001.1"/>
</dbReference>
<sequence length="157" mass="17298">MSATLLQDWLDRVAALVFADDFDGWADTMGQPLLVVNPVGRSSIVTRDQLRDKFALWRSMFDTLRVTHMIRTAHDSVGLDDDRLAGTYSTDLLSNGHRVMPRFASTIILTRQDGIWRATELSSGMAPTYRHLIHTDTPPSAAGTTGPAATPTQGRDT</sequence>
<evidence type="ECO:0008006" key="4">
    <source>
        <dbReference type="Google" id="ProtNLM"/>
    </source>
</evidence>
<dbReference type="Gene3D" id="3.10.450.50">
    <property type="match status" value="1"/>
</dbReference>
<dbReference type="Proteomes" id="UP000199585">
    <property type="component" value="Unassembled WGS sequence"/>
</dbReference>
<dbReference type="AlphaFoldDB" id="A0A1H7Z0B8"/>
<feature type="region of interest" description="Disordered" evidence="1">
    <location>
        <begin position="135"/>
        <end position="157"/>
    </location>
</feature>
<keyword evidence="3" id="KW-1185">Reference proteome</keyword>
<dbReference type="InterPro" id="IPR032710">
    <property type="entry name" value="NTF2-like_dom_sf"/>
</dbReference>
<evidence type="ECO:0000313" key="3">
    <source>
        <dbReference type="Proteomes" id="UP000199585"/>
    </source>
</evidence>
<evidence type="ECO:0000313" key="2">
    <source>
        <dbReference type="EMBL" id="SEM51611.1"/>
    </source>
</evidence>
<dbReference type="EMBL" id="FOCI01000001">
    <property type="protein sequence ID" value="SEM51611.1"/>
    <property type="molecule type" value="Genomic_DNA"/>
</dbReference>
<accession>A0A1H7Z0B8</accession>
<dbReference type="STRING" id="245187.SAMN04488003_101387"/>
<dbReference type="OrthoDB" id="7651124at2"/>
<reference evidence="2 3" key="1">
    <citation type="submission" date="2016-10" db="EMBL/GenBank/DDBJ databases">
        <authorList>
            <person name="de Groot N.N."/>
        </authorList>
    </citation>
    <scope>NUCLEOTIDE SEQUENCE [LARGE SCALE GENOMIC DNA]</scope>
    <source>
        <strain evidence="2 3">DSM 16213</strain>
    </source>
</reference>
<gene>
    <name evidence="2" type="ORF">SAMN04488003_101387</name>
</gene>
<organism evidence="2 3">
    <name type="scientific">Loktanella fryxellensis</name>
    <dbReference type="NCBI Taxonomy" id="245187"/>
    <lineage>
        <taxon>Bacteria</taxon>
        <taxon>Pseudomonadati</taxon>
        <taxon>Pseudomonadota</taxon>
        <taxon>Alphaproteobacteria</taxon>
        <taxon>Rhodobacterales</taxon>
        <taxon>Roseobacteraceae</taxon>
        <taxon>Loktanella</taxon>
    </lineage>
</organism>
<name>A0A1H7Z0B8_9RHOB</name>
<evidence type="ECO:0000256" key="1">
    <source>
        <dbReference type="SAM" id="MobiDB-lite"/>
    </source>
</evidence>
<protein>
    <recommendedName>
        <fullName evidence="4">SnoaL-like domain-containing protein</fullName>
    </recommendedName>
</protein>